<name>F0F3F6_9BACT</name>
<accession>F0F3F6</accession>
<dbReference type="Proteomes" id="UP000005697">
    <property type="component" value="Unassembled WGS sequence"/>
</dbReference>
<dbReference type="HOGENOM" id="CLU_2156806_0_0_10"/>
<reference evidence="2 3" key="1">
    <citation type="submission" date="2011-01" db="EMBL/GenBank/DDBJ databases">
        <authorList>
            <person name="Muzny D."/>
            <person name="Qin X."/>
            <person name="Deng J."/>
            <person name="Jiang H."/>
            <person name="Liu Y."/>
            <person name="Qu J."/>
            <person name="Song X.-Z."/>
            <person name="Zhang L."/>
            <person name="Thornton R."/>
            <person name="Coyle M."/>
            <person name="Francisco L."/>
            <person name="Jackson L."/>
            <person name="Javaid M."/>
            <person name="Korchina V."/>
            <person name="Kovar C."/>
            <person name="Mata R."/>
            <person name="Mathew T."/>
            <person name="Ngo R."/>
            <person name="Nguyen L."/>
            <person name="Nguyen N."/>
            <person name="Okwuonu G."/>
            <person name="Ongeri F."/>
            <person name="Pham C."/>
            <person name="Simmons D."/>
            <person name="Wilczek-Boney K."/>
            <person name="Hale W."/>
            <person name="Jakkamsetti A."/>
            <person name="Pham P."/>
            <person name="Ruth R."/>
            <person name="San Lucas F."/>
            <person name="Warren J."/>
            <person name="Zhang J."/>
            <person name="Zhao Z."/>
            <person name="Zhou C."/>
            <person name="Zhu D."/>
            <person name="Lee S."/>
            <person name="Bess C."/>
            <person name="Blankenburg K."/>
            <person name="Forbes L."/>
            <person name="Fu Q."/>
            <person name="Gubbala S."/>
            <person name="Hirani K."/>
            <person name="Jayaseelan J.C."/>
            <person name="Lara F."/>
            <person name="Munidasa M."/>
            <person name="Palculict T."/>
            <person name="Patil S."/>
            <person name="Pu L.-L."/>
            <person name="Saada N."/>
            <person name="Tang L."/>
            <person name="Weissenberger G."/>
            <person name="Zhu Y."/>
            <person name="Hemphill L."/>
            <person name="Shang Y."/>
            <person name="Youmans B."/>
            <person name="Ayvaz T."/>
            <person name="Ross M."/>
            <person name="Santibanez J."/>
            <person name="Aqrawi P."/>
            <person name="Gross S."/>
            <person name="Joshi V."/>
            <person name="Fowler G."/>
            <person name="Nazareth L."/>
            <person name="Reid J."/>
            <person name="Worley K."/>
            <person name="Petrosino J."/>
            <person name="Highlander S."/>
            <person name="Gibbs R."/>
        </authorList>
    </citation>
    <scope>NUCLEOTIDE SEQUENCE [LARGE SCALE GENOMIC DNA]</scope>
    <source>
        <strain evidence="2 3">DSM 16608</strain>
    </source>
</reference>
<organism evidence="2 3">
    <name type="scientific">Prevotella multiformis DSM 16608</name>
    <dbReference type="NCBI Taxonomy" id="888743"/>
    <lineage>
        <taxon>Bacteria</taxon>
        <taxon>Pseudomonadati</taxon>
        <taxon>Bacteroidota</taxon>
        <taxon>Bacteroidia</taxon>
        <taxon>Bacteroidales</taxon>
        <taxon>Prevotellaceae</taxon>
        <taxon>Prevotella</taxon>
    </lineage>
</organism>
<keyword evidence="3" id="KW-1185">Reference proteome</keyword>
<comment type="caution">
    <text evidence="2">The sequence shown here is derived from an EMBL/GenBank/DDBJ whole genome shotgun (WGS) entry which is preliminary data.</text>
</comment>
<proteinExistence type="predicted"/>
<dbReference type="eggNOG" id="COG0300">
    <property type="taxonomic scope" value="Bacteria"/>
</dbReference>
<evidence type="ECO:0000313" key="3">
    <source>
        <dbReference type="Proteomes" id="UP000005697"/>
    </source>
</evidence>
<evidence type="ECO:0000256" key="1">
    <source>
        <dbReference type="SAM" id="Phobius"/>
    </source>
</evidence>
<dbReference type="EMBL" id="AEWX01000001">
    <property type="protein sequence ID" value="EGC21372.1"/>
    <property type="molecule type" value="Genomic_DNA"/>
</dbReference>
<feature type="transmembrane region" description="Helical" evidence="1">
    <location>
        <begin position="87"/>
        <end position="105"/>
    </location>
</feature>
<keyword evidence="1" id="KW-0812">Transmembrane</keyword>
<sequence length="118" mass="13157">MIAFVHIDRPVPFISMAAQQIPDRIGIQNGKIAADHLAESAKGDAYEAQAKKTAEGMRKQYSGSMMSDPKIVARAISRAANTRRPKARYLIGFGAKPLVFLHTLLPARWFDWFMMHAS</sequence>
<gene>
    <name evidence="2" type="primary">yneD</name>
    <name evidence="2" type="ORF">HMPREF9141_0122</name>
</gene>
<dbReference type="RefSeq" id="WP_007367664.1">
    <property type="nucleotide sequence ID" value="NZ_GL872283.1"/>
</dbReference>
<protein>
    <submittedName>
        <fullName evidence="2">Short chain dehydrogenase domain protein</fullName>
    </submittedName>
</protein>
<keyword evidence="1" id="KW-0472">Membrane</keyword>
<evidence type="ECO:0000313" key="2">
    <source>
        <dbReference type="EMBL" id="EGC21372.1"/>
    </source>
</evidence>
<dbReference type="AlphaFoldDB" id="F0F3F6"/>
<dbReference type="STRING" id="888743.HMPREF9141_0122"/>
<keyword evidence="1" id="KW-1133">Transmembrane helix</keyword>